<dbReference type="FunFam" id="3.90.1030.10:FF:000009">
    <property type="entry name" value="39S ribosomal protein L17, mitochondrial"/>
    <property type="match status" value="1"/>
</dbReference>
<evidence type="ECO:0000313" key="8">
    <source>
        <dbReference type="Proteomes" id="UP000291343"/>
    </source>
</evidence>
<keyword evidence="8" id="KW-1185">Reference proteome</keyword>
<keyword evidence="3" id="KW-0687">Ribonucleoprotein</keyword>
<accession>A0A482WWI6</accession>
<reference evidence="7 8" key="1">
    <citation type="journal article" date="2017" name="Gigascience">
        <title>Genome sequence of the small brown planthopper, Laodelphax striatellus.</title>
        <authorList>
            <person name="Zhu J."/>
            <person name="Jiang F."/>
            <person name="Wang X."/>
            <person name="Yang P."/>
            <person name="Bao Y."/>
            <person name="Zhao W."/>
            <person name="Wang W."/>
            <person name="Lu H."/>
            <person name="Wang Q."/>
            <person name="Cui N."/>
            <person name="Li J."/>
            <person name="Chen X."/>
            <person name="Luo L."/>
            <person name="Yu J."/>
            <person name="Kang L."/>
            <person name="Cui F."/>
        </authorList>
    </citation>
    <scope>NUCLEOTIDE SEQUENCE [LARGE SCALE GENOMIC DNA]</scope>
    <source>
        <strain evidence="7">Lst14</strain>
    </source>
</reference>
<dbReference type="GO" id="GO:0003735">
    <property type="term" value="F:structural constituent of ribosome"/>
    <property type="evidence" value="ECO:0007669"/>
    <property type="project" value="InterPro"/>
</dbReference>
<sequence length="229" mass="26145">MNQAEVSKLVSQLRIKVDPHIKKFRFKGGHTGRVYRLRQVVTGLFKHERIEANYTELDEARGYAERLISDAIRHGDTHEETMEAASYWLTEKQLVHKLFKVLAPRYQAYDISYTRMLKVSNHFPNIHPRAVLELRGNPYPPLFPNKNGNRNLIHNVLLEEAKKQFRAEKYEEIAKNLEEKAEAAKTETGSPSSDSDSQTGTAAQTMVEAETSREIEPKEGSSHAPKTTS</sequence>
<evidence type="ECO:0000256" key="4">
    <source>
        <dbReference type="ARBA" id="ARBA00035290"/>
    </source>
</evidence>
<comment type="caution">
    <text evidence="7">The sequence shown here is derived from an EMBL/GenBank/DDBJ whole genome shotgun (WGS) entry which is preliminary data.</text>
</comment>
<protein>
    <recommendedName>
        <fullName evidence="4">Large ribosomal subunit protein bL17m</fullName>
    </recommendedName>
    <alternativeName>
        <fullName evidence="5">39S ribosomal protein L17, mitochondrial</fullName>
    </alternativeName>
</protein>
<dbReference type="Pfam" id="PF01196">
    <property type="entry name" value="Ribosomal_L17"/>
    <property type="match status" value="1"/>
</dbReference>
<proteinExistence type="inferred from homology"/>
<feature type="compositionally biased region" description="Polar residues" evidence="6">
    <location>
        <begin position="188"/>
        <end position="204"/>
    </location>
</feature>
<evidence type="ECO:0000256" key="2">
    <source>
        <dbReference type="ARBA" id="ARBA00022980"/>
    </source>
</evidence>
<organism evidence="7 8">
    <name type="scientific">Laodelphax striatellus</name>
    <name type="common">Small brown planthopper</name>
    <name type="synonym">Delphax striatella</name>
    <dbReference type="NCBI Taxonomy" id="195883"/>
    <lineage>
        <taxon>Eukaryota</taxon>
        <taxon>Metazoa</taxon>
        <taxon>Ecdysozoa</taxon>
        <taxon>Arthropoda</taxon>
        <taxon>Hexapoda</taxon>
        <taxon>Insecta</taxon>
        <taxon>Pterygota</taxon>
        <taxon>Neoptera</taxon>
        <taxon>Paraneoptera</taxon>
        <taxon>Hemiptera</taxon>
        <taxon>Auchenorrhyncha</taxon>
        <taxon>Fulgoroidea</taxon>
        <taxon>Delphacidae</taxon>
        <taxon>Criomorphinae</taxon>
        <taxon>Laodelphax</taxon>
    </lineage>
</organism>
<dbReference type="SMR" id="A0A482WWI6"/>
<dbReference type="PANTHER" id="PTHR14413">
    <property type="entry name" value="RIBOSOMAL PROTEIN L17"/>
    <property type="match status" value="1"/>
</dbReference>
<evidence type="ECO:0000313" key="7">
    <source>
        <dbReference type="EMBL" id="RZF37706.1"/>
    </source>
</evidence>
<keyword evidence="2" id="KW-0689">Ribosomal protein</keyword>
<feature type="region of interest" description="Disordered" evidence="6">
    <location>
        <begin position="178"/>
        <end position="229"/>
    </location>
</feature>
<dbReference type="Gene3D" id="3.90.1030.10">
    <property type="entry name" value="Ribosomal protein L17"/>
    <property type="match status" value="1"/>
</dbReference>
<dbReference type="AlphaFoldDB" id="A0A482WWI6"/>
<dbReference type="EMBL" id="QKKF02023479">
    <property type="protein sequence ID" value="RZF37706.1"/>
    <property type="molecule type" value="Genomic_DNA"/>
</dbReference>
<feature type="compositionally biased region" description="Basic and acidic residues" evidence="6">
    <location>
        <begin position="210"/>
        <end position="221"/>
    </location>
</feature>
<name>A0A482WWI6_LAOST</name>
<dbReference type="FunCoup" id="A0A482WWI6">
    <property type="interactions" value="1058"/>
</dbReference>
<comment type="similarity">
    <text evidence="1">Belongs to the bacterial ribosomal protein bL17 family.</text>
</comment>
<dbReference type="InterPro" id="IPR000456">
    <property type="entry name" value="Ribosomal_bL17"/>
</dbReference>
<evidence type="ECO:0000256" key="3">
    <source>
        <dbReference type="ARBA" id="ARBA00023274"/>
    </source>
</evidence>
<dbReference type="PANTHER" id="PTHR14413:SF16">
    <property type="entry name" value="LARGE RIBOSOMAL SUBUNIT PROTEIN BL17M"/>
    <property type="match status" value="1"/>
</dbReference>
<dbReference type="SUPFAM" id="SSF64263">
    <property type="entry name" value="Prokaryotic ribosomal protein L17"/>
    <property type="match status" value="1"/>
</dbReference>
<evidence type="ECO:0000256" key="1">
    <source>
        <dbReference type="ARBA" id="ARBA00008777"/>
    </source>
</evidence>
<dbReference type="GO" id="GO:0005762">
    <property type="term" value="C:mitochondrial large ribosomal subunit"/>
    <property type="evidence" value="ECO:0007669"/>
    <property type="project" value="TreeGrafter"/>
</dbReference>
<dbReference type="InParanoid" id="A0A482WWI6"/>
<gene>
    <name evidence="7" type="ORF">LSTR_LSTR003117</name>
</gene>
<dbReference type="Proteomes" id="UP000291343">
    <property type="component" value="Unassembled WGS sequence"/>
</dbReference>
<dbReference type="InterPro" id="IPR036373">
    <property type="entry name" value="Ribosomal_bL17_sf"/>
</dbReference>
<dbReference type="GO" id="GO:0006412">
    <property type="term" value="P:translation"/>
    <property type="evidence" value="ECO:0007669"/>
    <property type="project" value="InterPro"/>
</dbReference>
<dbReference type="OrthoDB" id="275000at2759"/>
<evidence type="ECO:0000256" key="5">
    <source>
        <dbReference type="ARBA" id="ARBA00035413"/>
    </source>
</evidence>
<evidence type="ECO:0000256" key="6">
    <source>
        <dbReference type="SAM" id="MobiDB-lite"/>
    </source>
</evidence>
<dbReference type="STRING" id="195883.A0A482WWI6"/>